<organism evidence="2 3">
    <name type="scientific">Rhizopogon vesiculosus</name>
    <dbReference type="NCBI Taxonomy" id="180088"/>
    <lineage>
        <taxon>Eukaryota</taxon>
        <taxon>Fungi</taxon>
        <taxon>Dikarya</taxon>
        <taxon>Basidiomycota</taxon>
        <taxon>Agaricomycotina</taxon>
        <taxon>Agaricomycetes</taxon>
        <taxon>Agaricomycetidae</taxon>
        <taxon>Boletales</taxon>
        <taxon>Suillineae</taxon>
        <taxon>Rhizopogonaceae</taxon>
        <taxon>Rhizopogon</taxon>
    </lineage>
</organism>
<feature type="compositionally biased region" description="Basic and acidic residues" evidence="1">
    <location>
        <begin position="1"/>
        <end position="12"/>
    </location>
</feature>
<dbReference type="Proteomes" id="UP000183567">
    <property type="component" value="Unassembled WGS sequence"/>
</dbReference>
<dbReference type="EMBL" id="LVVM01004012">
    <property type="protein sequence ID" value="OJA13841.1"/>
    <property type="molecule type" value="Genomic_DNA"/>
</dbReference>
<feature type="compositionally biased region" description="Polar residues" evidence="1">
    <location>
        <begin position="69"/>
        <end position="94"/>
    </location>
</feature>
<feature type="compositionally biased region" description="Polar residues" evidence="1">
    <location>
        <begin position="125"/>
        <end position="139"/>
    </location>
</feature>
<protein>
    <submittedName>
        <fullName evidence="2">Uncharacterized protein</fullName>
    </submittedName>
</protein>
<dbReference type="AlphaFoldDB" id="A0A1J8QJT6"/>
<dbReference type="STRING" id="180088.A0A1J8QJT6"/>
<comment type="caution">
    <text evidence="2">The sequence shown here is derived from an EMBL/GenBank/DDBJ whole genome shotgun (WGS) entry which is preliminary data.</text>
</comment>
<gene>
    <name evidence="2" type="ORF">AZE42_00489</name>
</gene>
<feature type="region of interest" description="Disordered" evidence="1">
    <location>
        <begin position="122"/>
        <end position="144"/>
    </location>
</feature>
<keyword evidence="3" id="KW-1185">Reference proteome</keyword>
<name>A0A1J8QJT6_9AGAM</name>
<evidence type="ECO:0000256" key="1">
    <source>
        <dbReference type="SAM" id="MobiDB-lite"/>
    </source>
</evidence>
<evidence type="ECO:0000313" key="2">
    <source>
        <dbReference type="EMBL" id="OJA13841.1"/>
    </source>
</evidence>
<reference evidence="2 3" key="1">
    <citation type="submission" date="2016-03" db="EMBL/GenBank/DDBJ databases">
        <title>Comparative genomics of the ectomycorrhizal sister species Rhizopogon vinicolor and Rhizopogon vesiculosus (Basidiomycota: Boletales) reveals a divergence of the mating type B locus.</title>
        <authorList>
            <person name="Mujic A.B."/>
            <person name="Kuo A."/>
            <person name="Tritt A."/>
            <person name="Lipzen A."/>
            <person name="Chen C."/>
            <person name="Johnson J."/>
            <person name="Sharma A."/>
            <person name="Barry K."/>
            <person name="Grigoriev I.V."/>
            <person name="Spatafora J.W."/>
        </authorList>
    </citation>
    <scope>NUCLEOTIDE SEQUENCE [LARGE SCALE GENOMIC DNA]</scope>
    <source>
        <strain evidence="2 3">AM-OR11-056</strain>
    </source>
</reference>
<accession>A0A1J8QJT6</accession>
<feature type="region of interest" description="Disordered" evidence="1">
    <location>
        <begin position="1"/>
        <end position="28"/>
    </location>
</feature>
<dbReference type="OrthoDB" id="5576441at2759"/>
<sequence>MPETSKRRLHDEVIEDSEPEREAKRKKMREQARLIRKKKCSSFKLQQADRDVIELTDTECNPHGPISATVGSQSQVDKPVSATSCSPLTKLPSSPQLERADHLLADMPRHLLAASIAPDRRGLRSNVQDTTSINRTSTYPTPPPIATLEALLSSDSDDESRLKLSRFAFQAPVSNTEVNKPRGLSCSGSTVAAQTLPESSSAPKAKLKRPNAHRFSNDFSDTQLTSLTNCVSCNLKWTSKKTTSQKMIHIQNCAKKKFLSDETVKTLIGKAIGSSSNQNSREGTGQQTAEEGEKSTTFLETVVNEDARTKKGRRPHVLGTVKSLPETRGSILGKARTVLDASMQHRDTVVRAPVSNQNLGGTHEVPCTQAFGTSMLARRADSYPREQVGPLQTQAFGESALGHLQSDFGLVPLHARTSGL</sequence>
<evidence type="ECO:0000313" key="3">
    <source>
        <dbReference type="Proteomes" id="UP000183567"/>
    </source>
</evidence>
<feature type="region of interest" description="Disordered" evidence="1">
    <location>
        <begin position="273"/>
        <end position="295"/>
    </location>
</feature>
<proteinExistence type="predicted"/>
<feature type="region of interest" description="Disordered" evidence="1">
    <location>
        <begin position="66"/>
        <end position="94"/>
    </location>
</feature>